<keyword evidence="10" id="KW-0325">Glycoprotein</keyword>
<dbReference type="GO" id="GO:0070403">
    <property type="term" value="F:NAD+ binding"/>
    <property type="evidence" value="ECO:0007669"/>
    <property type="project" value="InterPro"/>
</dbReference>
<evidence type="ECO:0000256" key="10">
    <source>
        <dbReference type="ARBA" id="ARBA00023180"/>
    </source>
</evidence>
<evidence type="ECO:0000313" key="15">
    <source>
        <dbReference type="Proteomes" id="UP000001868"/>
    </source>
</evidence>
<accession>B4RGI9</accession>
<dbReference type="Gene3D" id="3.40.50.720">
    <property type="entry name" value="NAD(P)-binding Rossmann-like Domain"/>
    <property type="match status" value="1"/>
</dbReference>
<keyword evidence="8" id="KW-0333">Golgi apparatus</keyword>
<gene>
    <name evidence="14" type="ordered locus">PHZ_c2486</name>
</gene>
<dbReference type="KEGG" id="pzu:PHZ_c2486"/>
<dbReference type="GO" id="GO:0048040">
    <property type="term" value="F:UDP-glucuronate decarboxylase activity"/>
    <property type="evidence" value="ECO:0007669"/>
    <property type="project" value="TreeGrafter"/>
</dbReference>
<keyword evidence="3" id="KW-0812">Transmembrane</keyword>
<dbReference type="Proteomes" id="UP000001868">
    <property type="component" value="Chromosome"/>
</dbReference>
<dbReference type="GO" id="GO:0033320">
    <property type="term" value="P:UDP-D-xylose biosynthetic process"/>
    <property type="evidence" value="ECO:0007669"/>
    <property type="project" value="UniProtKB-UniPathway"/>
</dbReference>
<evidence type="ECO:0000259" key="13">
    <source>
        <dbReference type="Pfam" id="PF01370"/>
    </source>
</evidence>
<evidence type="ECO:0000256" key="6">
    <source>
        <dbReference type="ARBA" id="ARBA00022989"/>
    </source>
</evidence>
<dbReference type="InterPro" id="IPR001509">
    <property type="entry name" value="Epimerase_deHydtase"/>
</dbReference>
<keyword evidence="7" id="KW-0520">NAD</keyword>
<dbReference type="PANTHER" id="PTHR43078:SF6">
    <property type="entry name" value="UDP-GLUCURONIC ACID DECARBOXYLASE 1"/>
    <property type="match status" value="1"/>
</dbReference>
<reference evidence="14 15" key="1">
    <citation type="journal article" date="2008" name="BMC Genomics">
        <title>Complete genome of Phenylobacterium zucineum - a novel facultative intracellular bacterium isolated from human erythroleukemia cell line K562.</title>
        <authorList>
            <person name="Luo Y."/>
            <person name="Xu X."/>
            <person name="Ding Z."/>
            <person name="Liu Z."/>
            <person name="Zhang B."/>
            <person name="Yan Z."/>
            <person name="Sun J."/>
            <person name="Hu S."/>
            <person name="Hu X."/>
        </authorList>
    </citation>
    <scope>NUCLEOTIDE SEQUENCE [LARGE SCALE GENOMIC DNA]</scope>
    <source>
        <strain evidence="14 15">HLK1</strain>
    </source>
</reference>
<comment type="subcellular location">
    <subcellularLocation>
        <location evidence="2">Golgi apparatus membrane</location>
        <topology evidence="2">Single-pass type II membrane protein</topology>
    </subcellularLocation>
    <subcellularLocation>
        <location evidence="12">Golgi apparatus</location>
        <location evidence="12">Golgi stack membrane</location>
    </subcellularLocation>
</comment>
<name>B4RGI9_PHEZH</name>
<dbReference type="InterPro" id="IPR044516">
    <property type="entry name" value="UXS-like"/>
</dbReference>
<dbReference type="GO" id="GO:0005737">
    <property type="term" value="C:cytoplasm"/>
    <property type="evidence" value="ECO:0007669"/>
    <property type="project" value="TreeGrafter"/>
</dbReference>
<comment type="cofactor">
    <cofactor evidence="1">
        <name>NAD(+)</name>
        <dbReference type="ChEBI" id="CHEBI:57540"/>
    </cofactor>
</comment>
<dbReference type="eggNOG" id="COG0451">
    <property type="taxonomic scope" value="Bacteria"/>
</dbReference>
<dbReference type="InterPro" id="IPR036291">
    <property type="entry name" value="NAD(P)-bd_dom_sf"/>
</dbReference>
<evidence type="ECO:0000256" key="4">
    <source>
        <dbReference type="ARBA" id="ARBA00022793"/>
    </source>
</evidence>
<evidence type="ECO:0000256" key="7">
    <source>
        <dbReference type="ARBA" id="ARBA00023027"/>
    </source>
</evidence>
<sequence>MAVTGGAGFIGSHLCETLLASGARVVCIDNFQTGSRDNVDRLIESPNFSVVYHDILEPFPNDLPKFDEIFNFACPASPVHYQADRVRTALVCAVGARNVLERAARDGARALQASTSEVYGDPDIHPQPESYRGHVNPIGPRACYDEGKRFAESLFTDFGAQSGVTVKIVRIFNTYGPRMQPHDGRVISNFVVQALAGEDLTLYGDGSQTRSFCYVDDLVDGCLRLMASPSDLSQPVNLGNPVETTVAEVAELILELTGSRSRIVRRPLPVDDPRRRKPDITLAETRLGWRPQVPLREGLERTIAHAVRREHRASFGDAAVAAHG</sequence>
<keyword evidence="6" id="KW-1133">Transmembrane helix</keyword>
<proteinExistence type="predicted"/>
<evidence type="ECO:0000256" key="5">
    <source>
        <dbReference type="ARBA" id="ARBA00022968"/>
    </source>
</evidence>
<evidence type="ECO:0000256" key="8">
    <source>
        <dbReference type="ARBA" id="ARBA00023034"/>
    </source>
</evidence>
<dbReference type="HOGENOM" id="CLU_007383_4_0_5"/>
<dbReference type="RefSeq" id="WP_012523033.1">
    <property type="nucleotide sequence ID" value="NC_011144.1"/>
</dbReference>
<dbReference type="EMBL" id="CP000747">
    <property type="protein sequence ID" value="ACG78895.1"/>
    <property type="molecule type" value="Genomic_DNA"/>
</dbReference>
<dbReference type="CDD" id="cd05230">
    <property type="entry name" value="UGD_SDR_e"/>
    <property type="match status" value="1"/>
</dbReference>
<dbReference type="FunFam" id="3.40.50.720:FF:000065">
    <property type="entry name" value="UDP-glucuronic acid decarboxylase 1"/>
    <property type="match status" value="1"/>
</dbReference>
<dbReference type="GO" id="GO:0042732">
    <property type="term" value="P:D-xylose metabolic process"/>
    <property type="evidence" value="ECO:0007669"/>
    <property type="project" value="InterPro"/>
</dbReference>
<feature type="domain" description="NAD-dependent epimerase/dehydratase" evidence="13">
    <location>
        <begin position="2"/>
        <end position="239"/>
    </location>
</feature>
<dbReference type="PANTHER" id="PTHR43078">
    <property type="entry name" value="UDP-GLUCURONIC ACID DECARBOXYLASE-RELATED"/>
    <property type="match status" value="1"/>
</dbReference>
<dbReference type="SUPFAM" id="SSF51735">
    <property type="entry name" value="NAD(P)-binding Rossmann-fold domains"/>
    <property type="match status" value="1"/>
</dbReference>
<dbReference type="STRING" id="450851.PHZ_c2486"/>
<evidence type="ECO:0000256" key="11">
    <source>
        <dbReference type="ARBA" id="ARBA00023239"/>
    </source>
</evidence>
<keyword evidence="9" id="KW-0472">Membrane</keyword>
<evidence type="ECO:0000256" key="9">
    <source>
        <dbReference type="ARBA" id="ARBA00023136"/>
    </source>
</evidence>
<evidence type="ECO:0000313" key="14">
    <source>
        <dbReference type="EMBL" id="ACG78895.1"/>
    </source>
</evidence>
<keyword evidence="4" id="KW-0210">Decarboxylase</keyword>
<protein>
    <submittedName>
        <fullName evidence="14">dTDP-glucose 4,6-dehydratase protein</fullName>
    </submittedName>
</protein>
<keyword evidence="11" id="KW-0456">Lyase</keyword>
<keyword evidence="15" id="KW-1185">Reference proteome</keyword>
<dbReference type="Pfam" id="PF01370">
    <property type="entry name" value="Epimerase"/>
    <property type="match status" value="1"/>
</dbReference>
<evidence type="ECO:0000256" key="2">
    <source>
        <dbReference type="ARBA" id="ARBA00004323"/>
    </source>
</evidence>
<dbReference type="UniPathway" id="UPA00796">
    <property type="reaction ID" value="UER00771"/>
</dbReference>
<evidence type="ECO:0000256" key="3">
    <source>
        <dbReference type="ARBA" id="ARBA00022692"/>
    </source>
</evidence>
<dbReference type="AlphaFoldDB" id="B4RGI9"/>
<evidence type="ECO:0000256" key="1">
    <source>
        <dbReference type="ARBA" id="ARBA00001911"/>
    </source>
</evidence>
<keyword evidence="5" id="KW-0735">Signal-anchor</keyword>
<evidence type="ECO:0000256" key="12">
    <source>
        <dbReference type="ARBA" id="ARBA00037859"/>
    </source>
</evidence>
<organism evidence="14 15">
    <name type="scientific">Phenylobacterium zucineum (strain HLK1)</name>
    <dbReference type="NCBI Taxonomy" id="450851"/>
    <lineage>
        <taxon>Bacteria</taxon>
        <taxon>Pseudomonadati</taxon>
        <taxon>Pseudomonadota</taxon>
        <taxon>Alphaproteobacteria</taxon>
        <taxon>Caulobacterales</taxon>
        <taxon>Caulobacteraceae</taxon>
        <taxon>Phenylobacterium</taxon>
    </lineage>
</organism>